<feature type="compositionally biased region" description="Polar residues" evidence="1">
    <location>
        <begin position="160"/>
        <end position="170"/>
    </location>
</feature>
<accession>A0AAV9J070</accession>
<feature type="transmembrane region" description="Helical" evidence="2">
    <location>
        <begin position="208"/>
        <end position="229"/>
    </location>
</feature>
<feature type="transmembrane region" description="Helical" evidence="2">
    <location>
        <begin position="181"/>
        <end position="202"/>
    </location>
</feature>
<dbReference type="AlphaFoldDB" id="A0AAV9J070"/>
<protein>
    <submittedName>
        <fullName evidence="3">Uncharacterized protein</fullName>
    </submittedName>
</protein>
<comment type="caution">
    <text evidence="3">The sequence shown here is derived from an EMBL/GenBank/DDBJ whole genome shotgun (WGS) entry which is preliminary data.</text>
</comment>
<gene>
    <name evidence="3" type="ORF">CDCA_CDCA14G3749</name>
</gene>
<evidence type="ECO:0000256" key="1">
    <source>
        <dbReference type="SAM" id="MobiDB-lite"/>
    </source>
</evidence>
<evidence type="ECO:0000313" key="3">
    <source>
        <dbReference type="EMBL" id="KAK4537724.1"/>
    </source>
</evidence>
<name>A0AAV9J070_CYACA</name>
<keyword evidence="2" id="KW-1133">Transmembrane helix</keyword>
<keyword evidence="2" id="KW-0812">Transmembrane</keyword>
<organism evidence="3 4">
    <name type="scientific">Cyanidium caldarium</name>
    <name type="common">Red alga</name>
    <dbReference type="NCBI Taxonomy" id="2771"/>
    <lineage>
        <taxon>Eukaryota</taxon>
        <taxon>Rhodophyta</taxon>
        <taxon>Bangiophyceae</taxon>
        <taxon>Cyanidiales</taxon>
        <taxon>Cyanidiaceae</taxon>
        <taxon>Cyanidium</taxon>
    </lineage>
</organism>
<keyword evidence="2" id="KW-0472">Membrane</keyword>
<reference evidence="3 4" key="1">
    <citation type="submission" date="2022-07" db="EMBL/GenBank/DDBJ databases">
        <title>Genome-wide signatures of adaptation to extreme environments.</title>
        <authorList>
            <person name="Cho C.H."/>
            <person name="Yoon H.S."/>
        </authorList>
    </citation>
    <scope>NUCLEOTIDE SEQUENCE [LARGE SCALE GENOMIC DNA]</scope>
    <source>
        <strain evidence="3 4">DBV 063 E5</strain>
    </source>
</reference>
<evidence type="ECO:0000256" key="2">
    <source>
        <dbReference type="SAM" id="Phobius"/>
    </source>
</evidence>
<feature type="region of interest" description="Disordered" evidence="1">
    <location>
        <begin position="101"/>
        <end position="171"/>
    </location>
</feature>
<evidence type="ECO:0000313" key="4">
    <source>
        <dbReference type="Proteomes" id="UP001301350"/>
    </source>
</evidence>
<sequence>MSFALAFQTPALASRRTSRGSRPEDCQNGCPRRCRRRSPLVAQQGGALPPEKRPSDGLNFLQRYLLRRLRERLGKFRLQGQGRLFEGLEWAEVATALGLGEAEQRRDASTRPSGSVGGYVQEAEVYDDDDGDDDDDEEDDLDDIVPPGLQPAVGNYTPPGRQSASLGESPQQRRRGILERLGWGLFALLALLAFGKVAWSMLAFVLRLSFSLLAIFALSAFIFLALVVIEL</sequence>
<dbReference type="EMBL" id="JANCYW010000014">
    <property type="protein sequence ID" value="KAK4537724.1"/>
    <property type="molecule type" value="Genomic_DNA"/>
</dbReference>
<keyword evidence="4" id="KW-1185">Reference proteome</keyword>
<proteinExistence type="predicted"/>
<dbReference type="Proteomes" id="UP001301350">
    <property type="component" value="Unassembled WGS sequence"/>
</dbReference>
<feature type="compositionally biased region" description="Acidic residues" evidence="1">
    <location>
        <begin position="124"/>
        <end position="143"/>
    </location>
</feature>
<feature type="region of interest" description="Disordered" evidence="1">
    <location>
        <begin position="8"/>
        <end position="55"/>
    </location>
</feature>